<organism evidence="4">
    <name type="scientific">viral metagenome</name>
    <dbReference type="NCBI Taxonomy" id="1070528"/>
    <lineage>
        <taxon>unclassified sequences</taxon>
        <taxon>metagenomes</taxon>
        <taxon>organismal metagenomes</taxon>
    </lineage>
</organism>
<dbReference type="PROSITE" id="PS51462">
    <property type="entry name" value="NUDIX"/>
    <property type="match status" value="1"/>
</dbReference>
<dbReference type="GO" id="GO:0003676">
    <property type="term" value="F:nucleic acid binding"/>
    <property type="evidence" value="ECO:0007669"/>
    <property type="project" value="InterPro"/>
</dbReference>
<dbReference type="InterPro" id="IPR036875">
    <property type="entry name" value="Znf_CCHC_sf"/>
</dbReference>
<sequence>MLASSSTIFCNNCGQRGHPFRECKEPVLSCGILLLRNRATSEPTTLPAPAASIEILMVRRKDSMSFAEFVRGKYDPSKLDYVRTLLSNMTRDEIARLNTEEFESIWAKLWGNSIIERREQEFHSACEKFSAVRTIVEHATSNYAEPEWGFPKGRRLKCETDQGCAEREFYEETNIPRSEYCLVSGLQLEETFKGTNGIPYRHKYFVAVLTKPHDITQKFTFSQRQEISAIEWKSLDECLKLTRPQYVQRGAVIHDLANIVQTFEVRLPHE</sequence>
<keyword evidence="1" id="KW-0378">Hydrolase</keyword>
<evidence type="ECO:0000256" key="1">
    <source>
        <dbReference type="ARBA" id="ARBA00022801"/>
    </source>
</evidence>
<dbReference type="InterPro" id="IPR015797">
    <property type="entry name" value="NUDIX_hydrolase-like_dom_sf"/>
</dbReference>
<evidence type="ECO:0000313" key="4">
    <source>
        <dbReference type="EMBL" id="QHT81091.1"/>
    </source>
</evidence>
<dbReference type="PANTHER" id="PTHR21340:SF0">
    <property type="entry name" value="BIS(5'-NUCLEOSYL)-TETRAPHOSPHATASE [ASYMMETRICAL]"/>
    <property type="match status" value="1"/>
</dbReference>
<accession>A0A6C0HK99</accession>
<proteinExistence type="predicted"/>
<dbReference type="Pfam" id="PF00293">
    <property type="entry name" value="NUDIX"/>
    <property type="match status" value="1"/>
</dbReference>
<dbReference type="PROSITE" id="PS50158">
    <property type="entry name" value="ZF_CCHC"/>
    <property type="match status" value="1"/>
</dbReference>
<dbReference type="GO" id="GO:0006754">
    <property type="term" value="P:ATP biosynthetic process"/>
    <property type="evidence" value="ECO:0007669"/>
    <property type="project" value="TreeGrafter"/>
</dbReference>
<dbReference type="GO" id="GO:0006167">
    <property type="term" value="P:AMP biosynthetic process"/>
    <property type="evidence" value="ECO:0007669"/>
    <property type="project" value="TreeGrafter"/>
</dbReference>
<dbReference type="SUPFAM" id="SSF55811">
    <property type="entry name" value="Nudix"/>
    <property type="match status" value="1"/>
</dbReference>
<dbReference type="AlphaFoldDB" id="A0A6C0HK99"/>
<dbReference type="InterPro" id="IPR020084">
    <property type="entry name" value="NUDIX_hydrolase_CS"/>
</dbReference>
<dbReference type="GO" id="GO:0004081">
    <property type="term" value="F:bis(5'-nucleosyl)-tetraphosphatase (asymmetrical) activity"/>
    <property type="evidence" value="ECO:0007669"/>
    <property type="project" value="TreeGrafter"/>
</dbReference>
<feature type="domain" description="Nudix hydrolase" evidence="3">
    <location>
        <begin position="25"/>
        <end position="255"/>
    </location>
</feature>
<dbReference type="Gene3D" id="3.90.79.10">
    <property type="entry name" value="Nucleoside Triphosphate Pyrophosphohydrolase"/>
    <property type="match status" value="1"/>
</dbReference>
<dbReference type="InterPro" id="IPR051325">
    <property type="entry name" value="Nudix_hydrolase_domain"/>
</dbReference>
<dbReference type="PROSITE" id="PS00893">
    <property type="entry name" value="NUDIX_BOX"/>
    <property type="match status" value="1"/>
</dbReference>
<evidence type="ECO:0000259" key="2">
    <source>
        <dbReference type="PROSITE" id="PS50158"/>
    </source>
</evidence>
<reference evidence="4" key="1">
    <citation type="journal article" date="2020" name="Nature">
        <title>Giant virus diversity and host interactions through global metagenomics.</title>
        <authorList>
            <person name="Schulz F."/>
            <person name="Roux S."/>
            <person name="Paez-Espino D."/>
            <person name="Jungbluth S."/>
            <person name="Walsh D.A."/>
            <person name="Denef V.J."/>
            <person name="McMahon K.D."/>
            <person name="Konstantinidis K.T."/>
            <person name="Eloe-Fadrosh E.A."/>
            <person name="Kyrpides N.C."/>
            <person name="Woyke T."/>
        </authorList>
    </citation>
    <scope>NUCLEOTIDE SEQUENCE</scope>
    <source>
        <strain evidence="4">GVMAG-M-3300023184-135</strain>
    </source>
</reference>
<dbReference type="SUPFAM" id="SSF57756">
    <property type="entry name" value="Retrovirus zinc finger-like domains"/>
    <property type="match status" value="1"/>
</dbReference>
<dbReference type="EMBL" id="MN739977">
    <property type="protein sequence ID" value="QHT81091.1"/>
    <property type="molecule type" value="Genomic_DNA"/>
</dbReference>
<name>A0A6C0HK99_9ZZZZ</name>
<feature type="domain" description="CCHC-type" evidence="2">
    <location>
        <begin position="10"/>
        <end position="25"/>
    </location>
</feature>
<evidence type="ECO:0008006" key="5">
    <source>
        <dbReference type="Google" id="ProtNLM"/>
    </source>
</evidence>
<protein>
    <recommendedName>
        <fullName evidence="5">Nudix hydrolase domain-containing protein</fullName>
    </recommendedName>
</protein>
<evidence type="ECO:0000259" key="3">
    <source>
        <dbReference type="PROSITE" id="PS51462"/>
    </source>
</evidence>
<dbReference type="PANTHER" id="PTHR21340">
    <property type="entry name" value="DIADENOSINE 5,5-P1,P4-TETRAPHOSPHATE PYROPHOSPHOHYDROLASE MUTT"/>
    <property type="match status" value="1"/>
</dbReference>
<dbReference type="InterPro" id="IPR001878">
    <property type="entry name" value="Znf_CCHC"/>
</dbReference>
<dbReference type="InterPro" id="IPR000086">
    <property type="entry name" value="NUDIX_hydrolase_dom"/>
</dbReference>
<dbReference type="GO" id="GO:0008270">
    <property type="term" value="F:zinc ion binding"/>
    <property type="evidence" value="ECO:0007669"/>
    <property type="project" value="InterPro"/>
</dbReference>